<dbReference type="Proteomes" id="UP001145114">
    <property type="component" value="Unassembled WGS sequence"/>
</dbReference>
<proteinExistence type="predicted"/>
<comment type="caution">
    <text evidence="1">The sequence shown here is derived from an EMBL/GenBank/DDBJ whole genome shotgun (WGS) entry which is preliminary data.</text>
</comment>
<keyword evidence="2" id="KW-1185">Reference proteome</keyword>
<dbReference type="EMBL" id="JAMZIH010000059">
    <property type="protein sequence ID" value="KAJ1680067.1"/>
    <property type="molecule type" value="Genomic_DNA"/>
</dbReference>
<reference evidence="1" key="1">
    <citation type="submission" date="2022-06" db="EMBL/GenBank/DDBJ databases">
        <title>Phylogenomic reconstructions and comparative analyses of Kickxellomycotina fungi.</title>
        <authorList>
            <person name="Reynolds N.K."/>
            <person name="Stajich J.E."/>
            <person name="Barry K."/>
            <person name="Grigoriev I.V."/>
            <person name="Crous P."/>
            <person name="Smith M.E."/>
        </authorList>
    </citation>
    <scope>NUCLEOTIDE SEQUENCE</scope>
    <source>
        <strain evidence="1">RSA 2271</strain>
    </source>
</reference>
<organism evidence="1 2">
    <name type="scientific">Spiromyces aspiralis</name>
    <dbReference type="NCBI Taxonomy" id="68401"/>
    <lineage>
        <taxon>Eukaryota</taxon>
        <taxon>Fungi</taxon>
        <taxon>Fungi incertae sedis</taxon>
        <taxon>Zoopagomycota</taxon>
        <taxon>Kickxellomycotina</taxon>
        <taxon>Kickxellomycetes</taxon>
        <taxon>Kickxellales</taxon>
        <taxon>Kickxellaceae</taxon>
        <taxon>Spiromyces</taxon>
    </lineage>
</organism>
<accession>A0ACC1HXV6</accession>
<sequence>MTVTDEPGANSAKIPRDQWLKTLPTLKKLDENQVGDIIKELFLASGLPSEGLSYYTELTALPPTKRILALHLYKAYEDLDTELEDRILHVFEQAEADTDNSMEMLVVDQLLVPRVSSKQTQVVQVPSDTCREEAIKMWKEYVENYINVVELDQVLQLSRLDEKYARFTEAFKEPLQKYVVSLQSQGRRAGQGTCSGSGLATAWFQTANNRPEKAIENHLNYVVEGVIGAMELAATNCVGNDGLLHVCNKYRISGDTTMRGLGKRIEIALTQIGMEGNDWHEALLDIEVKSCKHNSSGPKAHIGQYAAYAAEKWKRQVRRFMLGGLVLEDMLYLIYCDRRRAIMVAKVGKVFPGRGTNKVMLANGLRMLAFLFTLSETELGFLIEGGARRLGTIYIQPILTPAPEYGATHRVAARNPDGSGSNSNNIIVRNITPVRPIAKIFGRMSWLYRGKLPGRGQDVYVKFNAQYTNRGSELAIMERLAAKNIPHTPRMLHGFRLGEWNDVRFEVMVLEDHGLPIPKFFRSQHSKGGLTREVVVDIICQAVKALEAASRAKVIHRDISAGNIVVRVHNSRVEATVIDWGYARALDETRDTANDETEDALTGTAQFSSIRMLCGYGGRTVIDDLESLFYVVCYAVSYACENECDKDMFWQEKTHNFARDRAIYLATFMSFSYMLFRTKEPRDKSIIRVLEDFYNILFGRVNPITLCGESTRDPRVNEYSEMRREMADKFNIEYVVQHNQEGDDGPGICEYLLHTN</sequence>
<protein>
    <submittedName>
        <fullName evidence="1">Uncharacterized protein</fullName>
    </submittedName>
</protein>
<evidence type="ECO:0000313" key="1">
    <source>
        <dbReference type="EMBL" id="KAJ1680067.1"/>
    </source>
</evidence>
<evidence type="ECO:0000313" key="2">
    <source>
        <dbReference type="Proteomes" id="UP001145114"/>
    </source>
</evidence>
<name>A0ACC1HXV6_9FUNG</name>
<gene>
    <name evidence="1" type="ORF">EV182_000758</name>
</gene>